<dbReference type="GO" id="GO:0015833">
    <property type="term" value="P:peptide transport"/>
    <property type="evidence" value="ECO:0007669"/>
    <property type="project" value="UniProtKB-KW"/>
</dbReference>
<comment type="subcellular location">
    <subcellularLocation>
        <location evidence="1 9">Cell membrane</location>
        <topology evidence="1 9">Multi-pass membrane protein</topology>
    </subcellularLocation>
</comment>
<keyword evidence="4 9" id="KW-0812">Transmembrane</keyword>
<dbReference type="Gene3D" id="1.10.3720.10">
    <property type="entry name" value="MetI-like"/>
    <property type="match status" value="1"/>
</dbReference>
<dbReference type="CDD" id="cd06261">
    <property type="entry name" value="TM_PBP2"/>
    <property type="match status" value="1"/>
</dbReference>
<feature type="transmembrane region" description="Helical" evidence="9">
    <location>
        <begin position="185"/>
        <end position="204"/>
    </location>
</feature>
<evidence type="ECO:0000256" key="9">
    <source>
        <dbReference type="RuleBase" id="RU363032"/>
    </source>
</evidence>
<dbReference type="Proteomes" id="UP000218711">
    <property type="component" value="Unassembled WGS sequence"/>
</dbReference>
<dbReference type="InterPro" id="IPR051393">
    <property type="entry name" value="ABC_transporter_permease"/>
</dbReference>
<comment type="similarity">
    <text evidence="9">Belongs to the binding-protein-dependent transport system permease family.</text>
</comment>
<dbReference type="PANTHER" id="PTHR30193:SF37">
    <property type="entry name" value="INNER MEMBRANE ABC TRANSPORTER PERMEASE PROTEIN YCJO"/>
    <property type="match status" value="1"/>
</dbReference>
<dbReference type="PANTHER" id="PTHR30193">
    <property type="entry name" value="ABC TRANSPORTER PERMEASE PROTEIN"/>
    <property type="match status" value="1"/>
</dbReference>
<keyword evidence="8 9" id="KW-0472">Membrane</keyword>
<keyword evidence="11" id="KW-0762">Sugar transport</keyword>
<dbReference type="GO" id="GO:0005886">
    <property type="term" value="C:plasma membrane"/>
    <property type="evidence" value="ECO:0007669"/>
    <property type="project" value="UniProtKB-SubCell"/>
</dbReference>
<evidence type="ECO:0000313" key="12">
    <source>
        <dbReference type="Proteomes" id="UP000218711"/>
    </source>
</evidence>
<dbReference type="GO" id="GO:0055085">
    <property type="term" value="P:transmembrane transport"/>
    <property type="evidence" value="ECO:0007669"/>
    <property type="project" value="InterPro"/>
</dbReference>
<dbReference type="InterPro" id="IPR035906">
    <property type="entry name" value="MetI-like_sf"/>
</dbReference>
<comment type="caution">
    <text evidence="11">The sequence shown here is derived from an EMBL/GenBank/DDBJ whole genome shotgun (WGS) entry which is preliminary data.</text>
</comment>
<evidence type="ECO:0000256" key="6">
    <source>
        <dbReference type="ARBA" id="ARBA00022927"/>
    </source>
</evidence>
<sequence>MKFTDESFTKTKRKDLLTTMEKQKTSKRARGEMFQAYGFLAPALLVILIFFVLSILFAVYLSFNNVNLIAHNYQWNNFKNYTNLLGDKQLFRALENTGFFALVVVPVQTIIALVIAYILANKGIKGKTLFRLIYFLPTLTSSAALTLIFMFIFNLNGPINGLLESLHLISQPINFINDTNWTLKVIMIMNIWSTVPYFMTIYLASLVDLPDSMYEAAEIDGANVFDKLRYITIPYLRPITTFVLLTGIIGTFQMFDQAYIFSGGTGGPANSTLTVSLLIFQYAFGQNNQMGYAAVIAIILAIIIFIVARIAEKLNGGNGFEKN</sequence>
<evidence type="ECO:0000256" key="1">
    <source>
        <dbReference type="ARBA" id="ARBA00004651"/>
    </source>
</evidence>
<dbReference type="Pfam" id="PF00528">
    <property type="entry name" value="BPD_transp_1"/>
    <property type="match status" value="1"/>
</dbReference>
<name>A0A2A5SQR9_LACLC</name>
<evidence type="ECO:0000256" key="5">
    <source>
        <dbReference type="ARBA" id="ARBA00022856"/>
    </source>
</evidence>
<evidence type="ECO:0000256" key="4">
    <source>
        <dbReference type="ARBA" id="ARBA00022692"/>
    </source>
</evidence>
<gene>
    <name evidence="11" type="ORF">RU92_GL000927</name>
</gene>
<feature type="transmembrane region" description="Helical" evidence="9">
    <location>
        <begin position="235"/>
        <end position="255"/>
    </location>
</feature>
<feature type="transmembrane region" description="Helical" evidence="9">
    <location>
        <begin position="291"/>
        <end position="311"/>
    </location>
</feature>
<reference evidence="11 12" key="1">
    <citation type="submission" date="2014-12" db="EMBL/GenBank/DDBJ databases">
        <title>Draft genome sequences of 10 type strains of Lactococcus.</title>
        <authorList>
            <person name="Sun Z."/>
            <person name="Zhong Z."/>
            <person name="Liu W."/>
            <person name="Zhang W."/>
            <person name="Zhang H."/>
        </authorList>
    </citation>
    <scope>NUCLEOTIDE SEQUENCE [LARGE SCALE GENOMIC DNA]</scope>
    <source>
        <strain evidence="11 12">DSM 21502</strain>
    </source>
</reference>
<evidence type="ECO:0000256" key="7">
    <source>
        <dbReference type="ARBA" id="ARBA00022989"/>
    </source>
</evidence>
<dbReference type="SUPFAM" id="SSF161098">
    <property type="entry name" value="MetI-like"/>
    <property type="match status" value="1"/>
</dbReference>
<feature type="transmembrane region" description="Helical" evidence="9">
    <location>
        <begin position="36"/>
        <end position="63"/>
    </location>
</feature>
<proteinExistence type="inferred from homology"/>
<feature type="transmembrane region" description="Helical" evidence="9">
    <location>
        <begin position="99"/>
        <end position="120"/>
    </location>
</feature>
<evidence type="ECO:0000256" key="8">
    <source>
        <dbReference type="ARBA" id="ARBA00023136"/>
    </source>
</evidence>
<keyword evidence="7 9" id="KW-1133">Transmembrane helix</keyword>
<organism evidence="11 12">
    <name type="scientific">Lactococcus cremoris subsp. tructae</name>
    <dbReference type="NCBI Taxonomy" id="542833"/>
    <lineage>
        <taxon>Bacteria</taxon>
        <taxon>Bacillati</taxon>
        <taxon>Bacillota</taxon>
        <taxon>Bacilli</taxon>
        <taxon>Lactobacillales</taxon>
        <taxon>Streptococcaceae</taxon>
        <taxon>Lactococcus</taxon>
    </lineage>
</organism>
<accession>A0A2A5SQR9</accession>
<feature type="transmembrane region" description="Helical" evidence="9">
    <location>
        <begin position="132"/>
        <end position="153"/>
    </location>
</feature>
<dbReference type="PROSITE" id="PS50928">
    <property type="entry name" value="ABC_TM1"/>
    <property type="match status" value="1"/>
</dbReference>
<keyword evidence="3" id="KW-1003">Cell membrane</keyword>
<dbReference type="GO" id="GO:0015031">
    <property type="term" value="P:protein transport"/>
    <property type="evidence" value="ECO:0007669"/>
    <property type="project" value="UniProtKB-KW"/>
</dbReference>
<keyword evidence="5" id="KW-0571">Peptide transport</keyword>
<evidence type="ECO:0000256" key="2">
    <source>
        <dbReference type="ARBA" id="ARBA00022448"/>
    </source>
</evidence>
<dbReference type="InterPro" id="IPR000515">
    <property type="entry name" value="MetI-like"/>
</dbReference>
<dbReference type="EMBL" id="JXKC01000012">
    <property type="protein sequence ID" value="PCS16757.1"/>
    <property type="molecule type" value="Genomic_DNA"/>
</dbReference>
<evidence type="ECO:0000313" key="11">
    <source>
        <dbReference type="EMBL" id="PCS16757.1"/>
    </source>
</evidence>
<evidence type="ECO:0000259" key="10">
    <source>
        <dbReference type="PROSITE" id="PS50928"/>
    </source>
</evidence>
<keyword evidence="2 9" id="KW-0813">Transport</keyword>
<keyword evidence="6" id="KW-0653">Protein transport</keyword>
<evidence type="ECO:0000256" key="3">
    <source>
        <dbReference type="ARBA" id="ARBA00022475"/>
    </source>
</evidence>
<feature type="domain" description="ABC transmembrane type-1" evidence="10">
    <location>
        <begin position="94"/>
        <end position="311"/>
    </location>
</feature>
<dbReference type="AlphaFoldDB" id="A0A2A5SQR9"/>
<protein>
    <submittedName>
        <fullName evidence="11">Sugar transport system permease</fullName>
    </submittedName>
</protein>